<dbReference type="InterPro" id="IPR027385">
    <property type="entry name" value="Beta-barrel_OMP"/>
</dbReference>
<dbReference type="Proteomes" id="UP001595722">
    <property type="component" value="Unassembled WGS sequence"/>
</dbReference>
<dbReference type="Gene3D" id="2.40.160.20">
    <property type="match status" value="1"/>
</dbReference>
<organism evidence="4 5">
    <name type="scientific">Bacterioplanoides pacificum</name>
    <dbReference type="NCBI Taxonomy" id="1171596"/>
    <lineage>
        <taxon>Bacteria</taxon>
        <taxon>Pseudomonadati</taxon>
        <taxon>Pseudomonadota</taxon>
        <taxon>Gammaproteobacteria</taxon>
        <taxon>Oceanospirillales</taxon>
        <taxon>Oceanospirillaceae</taxon>
        <taxon>Bacterioplanoides</taxon>
    </lineage>
</organism>
<dbReference type="Pfam" id="PF13505">
    <property type="entry name" value="OMP_b-brl"/>
    <property type="match status" value="1"/>
</dbReference>
<name>A0ABV7VM44_9GAMM</name>
<evidence type="ECO:0000256" key="1">
    <source>
        <dbReference type="ARBA" id="ARBA00022729"/>
    </source>
</evidence>
<feature type="signal peptide" evidence="2">
    <location>
        <begin position="1"/>
        <end position="28"/>
    </location>
</feature>
<evidence type="ECO:0000256" key="2">
    <source>
        <dbReference type="SAM" id="SignalP"/>
    </source>
</evidence>
<dbReference type="EMBL" id="JBHRYB010000001">
    <property type="protein sequence ID" value="MFC3678519.1"/>
    <property type="molecule type" value="Genomic_DNA"/>
</dbReference>
<evidence type="ECO:0000259" key="3">
    <source>
        <dbReference type="Pfam" id="PF13505"/>
    </source>
</evidence>
<sequence length="275" mass="29726">MRFLAAFKKPLQVSLAAVLLLSGTVATAQTVEEDPSAGAMVIDAVLARPLYFALSQVGSLVYGATLPFTLLGGNAEQAAETLVVTPLQAAFVRCLGCGKMPNQVGELKEGEGKFIRHFVMLSAGQANYSESLVDVSGSAIGGGLFLGTHFSLNDDSRYDVLLGYRTFGTAELDKNGTEFEDTASSIQIASRFGKRIFWDLELMGKLGLHRWSAERKVNNSTSSSSGFGFLYGIGVERFVSDNLRLGLDYTVYSLNKKDEYEADVSTADLNISYMF</sequence>
<dbReference type="SUPFAM" id="SSF56925">
    <property type="entry name" value="OMPA-like"/>
    <property type="match status" value="1"/>
</dbReference>
<keyword evidence="5" id="KW-1185">Reference proteome</keyword>
<feature type="domain" description="Outer membrane protein beta-barrel" evidence="3">
    <location>
        <begin position="121"/>
        <end position="275"/>
    </location>
</feature>
<evidence type="ECO:0000313" key="5">
    <source>
        <dbReference type="Proteomes" id="UP001595722"/>
    </source>
</evidence>
<evidence type="ECO:0000313" key="4">
    <source>
        <dbReference type="EMBL" id="MFC3678519.1"/>
    </source>
</evidence>
<comment type="caution">
    <text evidence="4">The sequence shown here is derived from an EMBL/GenBank/DDBJ whole genome shotgun (WGS) entry which is preliminary data.</text>
</comment>
<accession>A0ABV7VM44</accession>
<gene>
    <name evidence="4" type="ORF">ACFOMG_00155</name>
</gene>
<dbReference type="RefSeq" id="WP_376864072.1">
    <property type="nucleotide sequence ID" value="NZ_JBHRYB010000001.1"/>
</dbReference>
<protein>
    <submittedName>
        <fullName evidence="4">Outer membrane beta-barrel protein</fullName>
    </submittedName>
</protein>
<keyword evidence="1 2" id="KW-0732">Signal</keyword>
<dbReference type="InterPro" id="IPR011250">
    <property type="entry name" value="OMP/PagP_B-barrel"/>
</dbReference>
<reference evidence="5" key="1">
    <citation type="journal article" date="2019" name="Int. J. Syst. Evol. Microbiol.">
        <title>The Global Catalogue of Microorganisms (GCM) 10K type strain sequencing project: providing services to taxonomists for standard genome sequencing and annotation.</title>
        <authorList>
            <consortium name="The Broad Institute Genomics Platform"/>
            <consortium name="The Broad Institute Genome Sequencing Center for Infectious Disease"/>
            <person name="Wu L."/>
            <person name="Ma J."/>
        </authorList>
    </citation>
    <scope>NUCLEOTIDE SEQUENCE [LARGE SCALE GENOMIC DNA]</scope>
    <source>
        <strain evidence="5">KCTC 42424</strain>
    </source>
</reference>
<feature type="chain" id="PRO_5047460179" evidence="2">
    <location>
        <begin position="29"/>
        <end position="275"/>
    </location>
</feature>
<proteinExistence type="predicted"/>